<dbReference type="RefSeq" id="WP_223020196.1">
    <property type="nucleotide sequence ID" value="NZ_JBHSNB010000001.1"/>
</dbReference>
<dbReference type="InterPro" id="IPR011739">
    <property type="entry name" value="GTA_rcc01693"/>
</dbReference>
<protein>
    <submittedName>
        <fullName evidence="1">Rcc01693 family protein</fullName>
    </submittedName>
</protein>
<sequence>MNAASAQARPFPWNEVMGVAFGVLRLPPGAFWGMTPRELNCALEALHGAAPGVPARSDFDQLMQRFPDLDVGQQVEAIPWKT</sequence>
<reference evidence="2" key="1">
    <citation type="journal article" date="2019" name="Int. J. Syst. Evol. Microbiol.">
        <title>The Global Catalogue of Microorganisms (GCM) 10K type strain sequencing project: providing services to taxonomists for standard genome sequencing and annotation.</title>
        <authorList>
            <consortium name="The Broad Institute Genomics Platform"/>
            <consortium name="The Broad Institute Genome Sequencing Center for Infectious Disease"/>
            <person name="Wu L."/>
            <person name="Ma J."/>
        </authorList>
    </citation>
    <scope>NUCLEOTIDE SEQUENCE [LARGE SCALE GENOMIC DNA]</scope>
    <source>
        <strain evidence="2">JCM 3366</strain>
    </source>
</reference>
<proteinExistence type="predicted"/>
<keyword evidence="2" id="KW-1185">Reference proteome</keyword>
<dbReference type="Proteomes" id="UP001596107">
    <property type="component" value="Unassembled WGS sequence"/>
</dbReference>
<gene>
    <name evidence="1" type="ORF">ACFPOD_02505</name>
</gene>
<dbReference type="Pfam" id="PF09550">
    <property type="entry name" value="Phage_TAC_6"/>
    <property type="match status" value="1"/>
</dbReference>
<evidence type="ECO:0000313" key="1">
    <source>
        <dbReference type="EMBL" id="MFC5583967.1"/>
    </source>
</evidence>
<evidence type="ECO:0000313" key="2">
    <source>
        <dbReference type="Proteomes" id="UP001596107"/>
    </source>
</evidence>
<dbReference type="NCBIfam" id="TIGR02216">
    <property type="entry name" value="phage_TIGR02216"/>
    <property type="match status" value="1"/>
</dbReference>
<name>A0ABW0T3N6_9HYPH</name>
<comment type="caution">
    <text evidence="1">The sequence shown here is derived from an EMBL/GenBank/DDBJ whole genome shotgun (WGS) entry which is preliminary data.</text>
</comment>
<organism evidence="1 2">
    <name type="scientific">Nitratireductor kimnyeongensis</name>
    <dbReference type="NCBI Taxonomy" id="430679"/>
    <lineage>
        <taxon>Bacteria</taxon>
        <taxon>Pseudomonadati</taxon>
        <taxon>Pseudomonadota</taxon>
        <taxon>Alphaproteobacteria</taxon>
        <taxon>Hyphomicrobiales</taxon>
        <taxon>Phyllobacteriaceae</taxon>
        <taxon>Nitratireductor</taxon>
    </lineage>
</organism>
<accession>A0ABW0T3N6</accession>
<dbReference type="EMBL" id="JBHSNB010000001">
    <property type="protein sequence ID" value="MFC5583967.1"/>
    <property type="molecule type" value="Genomic_DNA"/>
</dbReference>
<dbReference type="InterPro" id="IPR019056">
    <property type="entry name" value="Phage_TAC_6"/>
</dbReference>